<accession>A0A1G6PMY2</accession>
<keyword evidence="3" id="KW-0813">Transport</keyword>
<feature type="domain" description="EamA" evidence="9">
    <location>
        <begin position="11"/>
        <end position="144"/>
    </location>
</feature>
<evidence type="ECO:0000259" key="9">
    <source>
        <dbReference type="Pfam" id="PF00892"/>
    </source>
</evidence>
<evidence type="ECO:0000256" key="2">
    <source>
        <dbReference type="ARBA" id="ARBA00007362"/>
    </source>
</evidence>
<keyword evidence="5 8" id="KW-0812">Transmembrane</keyword>
<dbReference type="InterPro" id="IPR004626">
    <property type="entry name" value="RarD"/>
</dbReference>
<dbReference type="NCBIfam" id="TIGR00688">
    <property type="entry name" value="rarD"/>
    <property type="match status" value="1"/>
</dbReference>
<dbReference type="PANTHER" id="PTHR22911:SF137">
    <property type="entry name" value="SOLUTE CARRIER FAMILY 35 MEMBER G2-RELATED"/>
    <property type="match status" value="1"/>
</dbReference>
<dbReference type="Pfam" id="PF00892">
    <property type="entry name" value="EamA"/>
    <property type="match status" value="2"/>
</dbReference>
<dbReference type="OrthoDB" id="369870at2"/>
<organism evidence="10 11">
    <name type="scientific">Actinokineospora iranica</name>
    <dbReference type="NCBI Taxonomy" id="1271860"/>
    <lineage>
        <taxon>Bacteria</taxon>
        <taxon>Bacillati</taxon>
        <taxon>Actinomycetota</taxon>
        <taxon>Actinomycetes</taxon>
        <taxon>Pseudonocardiales</taxon>
        <taxon>Pseudonocardiaceae</taxon>
        <taxon>Actinokineospora</taxon>
    </lineage>
</organism>
<evidence type="ECO:0000313" key="11">
    <source>
        <dbReference type="Proteomes" id="UP000199501"/>
    </source>
</evidence>
<reference evidence="11" key="1">
    <citation type="submission" date="2016-10" db="EMBL/GenBank/DDBJ databases">
        <authorList>
            <person name="Varghese N."/>
            <person name="Submissions S."/>
        </authorList>
    </citation>
    <scope>NUCLEOTIDE SEQUENCE [LARGE SCALE GENOMIC DNA]</scope>
    <source>
        <strain evidence="11">IBRC-M 10403</strain>
    </source>
</reference>
<feature type="transmembrane region" description="Helical" evidence="8">
    <location>
        <begin position="131"/>
        <end position="148"/>
    </location>
</feature>
<evidence type="ECO:0000256" key="6">
    <source>
        <dbReference type="ARBA" id="ARBA00022989"/>
    </source>
</evidence>
<keyword evidence="7 8" id="KW-0472">Membrane</keyword>
<dbReference type="Proteomes" id="UP000199501">
    <property type="component" value="Unassembled WGS sequence"/>
</dbReference>
<comment type="subcellular location">
    <subcellularLocation>
        <location evidence="1">Cell membrane</location>
        <topology evidence="1">Multi-pass membrane protein</topology>
    </subcellularLocation>
</comment>
<dbReference type="GO" id="GO:0005886">
    <property type="term" value="C:plasma membrane"/>
    <property type="evidence" value="ECO:0007669"/>
    <property type="project" value="UniProtKB-SubCell"/>
</dbReference>
<keyword evidence="6 8" id="KW-1133">Transmembrane helix</keyword>
<gene>
    <name evidence="10" type="ORF">SAMN05216174_104383</name>
</gene>
<feature type="transmembrane region" description="Helical" evidence="8">
    <location>
        <begin position="12"/>
        <end position="30"/>
    </location>
</feature>
<feature type="transmembrane region" description="Helical" evidence="8">
    <location>
        <begin position="213"/>
        <end position="235"/>
    </location>
</feature>
<evidence type="ECO:0000313" key="10">
    <source>
        <dbReference type="EMBL" id="SDC81418.1"/>
    </source>
</evidence>
<keyword evidence="4" id="KW-1003">Cell membrane</keyword>
<dbReference type="EMBL" id="FMZZ01000004">
    <property type="protein sequence ID" value="SDC81418.1"/>
    <property type="molecule type" value="Genomic_DNA"/>
</dbReference>
<feature type="transmembrane region" description="Helical" evidence="8">
    <location>
        <begin position="271"/>
        <end position="293"/>
    </location>
</feature>
<dbReference type="InterPro" id="IPR037185">
    <property type="entry name" value="EmrE-like"/>
</dbReference>
<dbReference type="STRING" id="1271860.SAMN05216174_104383"/>
<feature type="transmembrane region" description="Helical" evidence="8">
    <location>
        <begin position="182"/>
        <end position="201"/>
    </location>
</feature>
<feature type="transmembrane region" description="Helical" evidence="8">
    <location>
        <begin position="76"/>
        <end position="95"/>
    </location>
</feature>
<protein>
    <submittedName>
        <fullName evidence="10">Chloramphenicol-sensitive protein RarD</fullName>
    </submittedName>
</protein>
<evidence type="ECO:0000256" key="1">
    <source>
        <dbReference type="ARBA" id="ARBA00004651"/>
    </source>
</evidence>
<keyword evidence="11" id="KW-1185">Reference proteome</keyword>
<feature type="transmembrane region" description="Helical" evidence="8">
    <location>
        <begin position="107"/>
        <end position="124"/>
    </location>
</feature>
<evidence type="ECO:0000256" key="3">
    <source>
        <dbReference type="ARBA" id="ARBA00022448"/>
    </source>
</evidence>
<name>A0A1G6PMY2_9PSEU</name>
<feature type="transmembrane region" description="Helical" evidence="8">
    <location>
        <begin position="247"/>
        <end position="265"/>
    </location>
</feature>
<evidence type="ECO:0000256" key="8">
    <source>
        <dbReference type="SAM" id="Phobius"/>
    </source>
</evidence>
<dbReference type="InterPro" id="IPR000620">
    <property type="entry name" value="EamA_dom"/>
</dbReference>
<evidence type="ECO:0000256" key="5">
    <source>
        <dbReference type="ARBA" id="ARBA00022692"/>
    </source>
</evidence>
<proteinExistence type="inferred from homology"/>
<feature type="domain" description="EamA" evidence="9">
    <location>
        <begin position="156"/>
        <end position="287"/>
    </location>
</feature>
<evidence type="ECO:0000256" key="7">
    <source>
        <dbReference type="ARBA" id="ARBA00023136"/>
    </source>
</evidence>
<sequence>MIGGSVASQRLGLWLGFTAYLLWGFFPLYWPLLEPAGSVEVLAHRICWSLLAVAALVAVTRRWSHLRAVVADRRRLGYIAVGAVAVGMNWGMYIYGVNSNQVVETSLGYFINPLVTILLGVLVLGERLRPTQWFGLAIAFAAVVELTFDYGRLPWIALTLAFSFGTYGLMKKKADVGTTEGLALETVVLAPVALAYLLVVHAGGGGTFGHAGWLNVVLLVGTGVITAIPLLCFGAAATRVSMTTLGLLQYIAPIIQFGVGVLVFGEDMTTARWVGFGLVWLALLVITAESLLFRRRAAARQTPAEAQPELV</sequence>
<comment type="similarity">
    <text evidence="2">Belongs to the EamA transporter family.</text>
</comment>
<feature type="transmembrane region" description="Helical" evidence="8">
    <location>
        <begin position="154"/>
        <end position="170"/>
    </location>
</feature>
<feature type="transmembrane region" description="Helical" evidence="8">
    <location>
        <begin position="42"/>
        <end position="64"/>
    </location>
</feature>
<evidence type="ECO:0000256" key="4">
    <source>
        <dbReference type="ARBA" id="ARBA00022475"/>
    </source>
</evidence>
<dbReference type="PANTHER" id="PTHR22911">
    <property type="entry name" value="ACYL-MALONYL CONDENSING ENZYME-RELATED"/>
    <property type="match status" value="1"/>
</dbReference>
<dbReference type="SUPFAM" id="SSF103481">
    <property type="entry name" value="Multidrug resistance efflux transporter EmrE"/>
    <property type="match status" value="2"/>
</dbReference>
<dbReference type="AlphaFoldDB" id="A0A1G6PMY2"/>